<feature type="signal peptide" evidence="1">
    <location>
        <begin position="1"/>
        <end position="39"/>
    </location>
</feature>
<reference evidence="2" key="1">
    <citation type="submission" date="2020-10" db="EMBL/GenBank/DDBJ databases">
        <authorList>
            <person name="Gilroy R."/>
        </authorList>
    </citation>
    <scope>NUCLEOTIDE SEQUENCE</scope>
    <source>
        <strain evidence="2">F1-3629</strain>
    </source>
</reference>
<name>A0A940DNF0_9BACT</name>
<evidence type="ECO:0000256" key="1">
    <source>
        <dbReference type="SAM" id="SignalP"/>
    </source>
</evidence>
<reference evidence="2" key="2">
    <citation type="journal article" date="2021" name="PeerJ">
        <title>Extensive microbial diversity within the chicken gut microbiome revealed by metagenomics and culture.</title>
        <authorList>
            <person name="Gilroy R."/>
            <person name="Ravi A."/>
            <person name="Getino M."/>
            <person name="Pursley I."/>
            <person name="Horton D.L."/>
            <person name="Alikhan N.F."/>
            <person name="Baker D."/>
            <person name="Gharbi K."/>
            <person name="Hall N."/>
            <person name="Watson M."/>
            <person name="Adriaenssens E.M."/>
            <person name="Foster-Nyarko E."/>
            <person name="Jarju S."/>
            <person name="Secka A."/>
            <person name="Antonio M."/>
            <person name="Oren A."/>
            <person name="Chaudhuri R.R."/>
            <person name="La Ragione R."/>
            <person name="Hildebrand F."/>
            <person name="Pallen M.J."/>
        </authorList>
    </citation>
    <scope>NUCLEOTIDE SEQUENCE</scope>
    <source>
        <strain evidence="2">F1-3629</strain>
    </source>
</reference>
<comment type="caution">
    <text evidence="2">The sequence shown here is derived from an EMBL/GenBank/DDBJ whole genome shotgun (WGS) entry which is preliminary data.</text>
</comment>
<dbReference type="InterPro" id="IPR032265">
    <property type="entry name" value="DUF4831"/>
</dbReference>
<sequence length="379" mass="40485">MKHSIESDSAGFHAKGMKVLAAGALSAAFVLMSSFPAAAQDKGAADADVIVGEDPAGTLTYSLPATSIAVTAEAVCEQFFAGPYAGYASKYLGLDVRQKDAVTCTLSSVALTPYAEADHTARHILNPKGKAAEAALLKLTSEGLVSFADAGSGNGAEWRFPLPARADFNGKGLTTNLASEATTLYRTSKGKSAFDKVSVRQNMVVEKSLEKRAAEAAAIIFDIREKRLQIVTGDTDATYSGEAMGAAVAELTRLEQEYLLLFTGYSECRTQKMSFEVIPQKDRSSQMYVAFRISDSEGLLPADNLSGRPVVMEIVPQEVPSVPVDKKTAKGTKALSLTYRIPAPCTVKLLDGMDVVMQTRMLIYQLGRESTLPVNITVM</sequence>
<accession>A0A940DNF0</accession>
<dbReference type="Pfam" id="PF16115">
    <property type="entry name" value="DUF4831"/>
    <property type="match status" value="2"/>
</dbReference>
<evidence type="ECO:0000313" key="2">
    <source>
        <dbReference type="EMBL" id="MBO8454318.1"/>
    </source>
</evidence>
<dbReference type="EMBL" id="JADIMJ010000094">
    <property type="protein sequence ID" value="MBO8454318.1"/>
    <property type="molecule type" value="Genomic_DNA"/>
</dbReference>
<organism evidence="2 3">
    <name type="scientific">Candidatus Cryptobacteroides gallistercoris</name>
    <dbReference type="NCBI Taxonomy" id="2840765"/>
    <lineage>
        <taxon>Bacteria</taxon>
        <taxon>Pseudomonadati</taxon>
        <taxon>Bacteroidota</taxon>
        <taxon>Bacteroidia</taxon>
        <taxon>Bacteroidales</taxon>
        <taxon>Candidatus Cryptobacteroides</taxon>
    </lineage>
</organism>
<evidence type="ECO:0000313" key="3">
    <source>
        <dbReference type="Proteomes" id="UP000771749"/>
    </source>
</evidence>
<protein>
    <submittedName>
        <fullName evidence="2">DUF4831 family protein</fullName>
    </submittedName>
</protein>
<proteinExistence type="predicted"/>
<feature type="chain" id="PRO_5037486787" evidence="1">
    <location>
        <begin position="40"/>
        <end position="379"/>
    </location>
</feature>
<dbReference type="Proteomes" id="UP000771749">
    <property type="component" value="Unassembled WGS sequence"/>
</dbReference>
<gene>
    <name evidence="2" type="ORF">IAC07_06320</name>
</gene>
<dbReference type="AlphaFoldDB" id="A0A940DNF0"/>
<keyword evidence="1" id="KW-0732">Signal</keyword>